<dbReference type="Gene3D" id="3.30.800.10">
    <property type="entry name" value="Phosphatidylinositol Phosphate Kinase II Beta"/>
    <property type="match status" value="1"/>
</dbReference>
<feature type="domain" description="PIPK" evidence="2">
    <location>
        <begin position="1200"/>
        <end position="1526"/>
    </location>
</feature>
<keyword evidence="1" id="KW-0418">Kinase</keyword>
<dbReference type="EMBL" id="CR940348">
    <property type="protein sequence ID" value="CAI74919.1"/>
    <property type="molecule type" value="Genomic_DNA"/>
</dbReference>
<keyword evidence="1" id="KW-0808">Transferase</keyword>
<dbReference type="RefSeq" id="XP_952651.1">
    <property type="nucleotide sequence ID" value="XM_947558.1"/>
</dbReference>
<sequence length="1661" mass="192091">MDSTNYLRINLIDAGIKSKSLMRIKNVKLLKRHNFYILNFKDKFKKLHKKVIKTYKINIYNNDVNNNTAIKNSNGEFMSLHNERSLKNKLDVFEGIKCENIVKIIKIYLKNCLLKDCKLVNVSKNYIEDIVDLVFNPCIIAKSEPILNKFNVKRRDKLFLFKGFCFYGHTTHFPNNILKQNKQYYKVLLLKNFIYLENDISLSGYESISNLTNLFMNNKLNKLAEKICDCGINIIIAENYIPYHISTLLSGYKIICISNVGNVMINKLSYALKCNVLDSIISSTSDSCESLDKNSTGIVSKNQANMPMGDLSIYMGICEECNIIENKKSMVCIRFLDYFKGFTVLISTRLMSSEILKTVKELIKITLIRLQTIIEELQFINNLNGTVPVNRNLINTLEDNRQVCENFSDYLLNTVTGDEKSVSVNDVDSDIIYYGNMSSSIGSLRCSNVSSLEYRKIVKLTLYKYYTNNNQTCSGPERVNVSVGNFAEGNFLVDFLKNLLNSLKINKCPNLNCSEPFLNHQLHFETSYSNTPNMKLTLTFQHTTHNFTTLDNFTEEDPYNNGLDSEINMDIYCMKCNSSKRYKTRNITFGKFIQLLMLNKLYKSDCGHLLFCDHKFIVLIEHFTITFHLTNVTVFNILPQFDTKLYNSQMNTLNPIQVVCARNEVPNDDGIGIYFPVNNSITSIILRNECNKIYHWLKRNYKNLLNVDVIEQIPCICTFSPGKSIKKDDSIPRSQWLKEIKGLDFTTFLIKYEKHSSLNIELNPKIRDKIKQSLNKGVTLYTCEECGMELYNTISDIEILNWIYIIIGITKELMRKIVKVKIGVNHVKQFLNEFYQFYASLCEFENKFLNLFVQICTHMLYAKYHCPRDPIQVFTIIKSFYITYYRLFEELLYNYRKISHIDHVSNFKLKEDEDVIIQYVSGESKKYVKINQGTIYGVNELEEDNLSDLEEYLVFLREFAVLSGIQDLSSEPIKKTIYVKLINKIKLNSDIEGDPIVCLDYKPIIQPKRDIASILSKALVKTINTEINHYFASYFTGVESENVVNKVGLCANYVMMNRIKMDEFSGIFGINDCKFTKNKYKSKLLKLIFDINDTDFSKLCDSTVKSIGELMSGGKRRIKRRKTSNNIPYYGIPIIYTSLIETSKESKDSPVDSISKVEPKCVNYFLYEMFNELYNVSELKVNVRLLLNKSLKSIFEAIKNNCLLKFDANSLVAFGEVDSSQHLELYNSEVIKDLVKVNVDEEVNRELEASIEKEVNVGPYNVIIYYMNEFRRIRLKYCGDEMNFIRSLSRSTRMFSIGKSGSPIFMTHDGKFTIKLINKHEIGLFITRGSDFFWHFNNNKTLMSLPYGLFKVTHVKTNTSINCFVMQNIDYFNDVKVSFDLKGVFLKRFISIQNTSSNGVATNNNGVINGYGVGNIEVLLDQNFKIYTKGCPIQLNEESINIINNILKNDLEFLSSINIVDYSLLLRILPTLSIITIGLIDFLRPYTWDKQIETVGKRLANIGQAPTIVSPNEYKTRFFNFIQKTFIHFPKLKYNNANVNTIGDVIYNDTNAVKDNTHNLVKGLLLEYEHRIIKYKSCKVCRIMKCLYDNPYYSCLKFYMAMLSPNVLQYLHSVYSSKGTKIYEIENKNEDGEDNLKSGVEELVKLIQNIHQTPTINWTII</sequence>
<dbReference type="STRING" id="5874.Q4UDC0"/>
<evidence type="ECO:0000313" key="4">
    <source>
        <dbReference type="Proteomes" id="UP000001950"/>
    </source>
</evidence>
<dbReference type="GO" id="GO:0005524">
    <property type="term" value="F:ATP binding"/>
    <property type="evidence" value="ECO:0007669"/>
    <property type="project" value="UniProtKB-UniRule"/>
</dbReference>
<dbReference type="PANTHER" id="PTHR45748">
    <property type="entry name" value="1-PHOSPHATIDYLINOSITOL 3-PHOSPHATE 5-KINASE-RELATED"/>
    <property type="match status" value="1"/>
</dbReference>
<dbReference type="KEGG" id="tan:TA13405"/>
<organism evidence="3 4">
    <name type="scientific">Theileria annulata</name>
    <dbReference type="NCBI Taxonomy" id="5874"/>
    <lineage>
        <taxon>Eukaryota</taxon>
        <taxon>Sar</taxon>
        <taxon>Alveolata</taxon>
        <taxon>Apicomplexa</taxon>
        <taxon>Aconoidasida</taxon>
        <taxon>Piroplasmida</taxon>
        <taxon>Theileriidae</taxon>
        <taxon>Theileria</taxon>
    </lineage>
</organism>
<dbReference type="Proteomes" id="UP000001950">
    <property type="component" value="Chromosome 2"/>
</dbReference>
<dbReference type="SMART" id="SM00330">
    <property type="entry name" value="PIPKc"/>
    <property type="match status" value="1"/>
</dbReference>
<dbReference type="eggNOG" id="KOG0230">
    <property type="taxonomic scope" value="Eukaryota"/>
</dbReference>
<gene>
    <name evidence="3" type="ORF">TA13405</name>
</gene>
<dbReference type="InterPro" id="IPR027483">
    <property type="entry name" value="PInositol-4-P-4/5-kinase_C_sf"/>
</dbReference>
<dbReference type="PANTHER" id="PTHR45748:SF7">
    <property type="entry name" value="1-PHOSPHATIDYLINOSITOL 3-PHOSPHATE 5-KINASE-RELATED"/>
    <property type="match status" value="1"/>
</dbReference>
<dbReference type="Gene3D" id="3.30.810.10">
    <property type="entry name" value="2-Layer Sandwich"/>
    <property type="match status" value="1"/>
</dbReference>
<evidence type="ECO:0000256" key="1">
    <source>
        <dbReference type="PROSITE-ProRule" id="PRU00781"/>
    </source>
</evidence>
<dbReference type="Pfam" id="PF01504">
    <property type="entry name" value="PIP5K"/>
    <property type="match status" value="2"/>
</dbReference>
<dbReference type="InterPro" id="IPR027484">
    <property type="entry name" value="PInositol-4-P-5-kinase_N"/>
</dbReference>
<name>Q4UDC0_THEAN</name>
<protein>
    <submittedName>
        <fullName evidence="3">Phosphatidylinositol-4-phosphate 5-Kinase, putative</fullName>
    </submittedName>
</protein>
<keyword evidence="1" id="KW-0547">Nucleotide-binding</keyword>
<reference evidence="3 4" key="1">
    <citation type="journal article" date="2005" name="Science">
        <title>Genome of the host-cell transforming parasite Theileria annulata compared with T. parva.</title>
        <authorList>
            <person name="Pain A."/>
            <person name="Renauld H."/>
            <person name="Berriman M."/>
            <person name="Murphy L."/>
            <person name="Yeats C.A."/>
            <person name="Weir W."/>
            <person name="Kerhornou A."/>
            <person name="Aslett M."/>
            <person name="Bishop R."/>
            <person name="Bouchier C."/>
            <person name="Cochet M."/>
            <person name="Coulson R.M.R."/>
            <person name="Cronin A."/>
            <person name="de Villiers E.P."/>
            <person name="Fraser A."/>
            <person name="Fosker N."/>
            <person name="Gardner M."/>
            <person name="Goble A."/>
            <person name="Griffiths-Jones S."/>
            <person name="Harris D.E."/>
            <person name="Katzer F."/>
            <person name="Larke N."/>
            <person name="Lord A."/>
            <person name="Maser P."/>
            <person name="McKellar S."/>
            <person name="Mooney P."/>
            <person name="Morton F."/>
            <person name="Nene V."/>
            <person name="O'Neil S."/>
            <person name="Price C."/>
            <person name="Quail M.A."/>
            <person name="Rabbinowitsch E."/>
            <person name="Rawlings N.D."/>
            <person name="Rutter S."/>
            <person name="Saunders D."/>
            <person name="Seeger K."/>
            <person name="Shah T."/>
            <person name="Squares R."/>
            <person name="Squares S."/>
            <person name="Tivey A."/>
            <person name="Walker A.R."/>
            <person name="Woodward J."/>
            <person name="Dobbelaere D.A.E."/>
            <person name="Langsley G."/>
            <person name="Rajandream M.A."/>
            <person name="McKeever D."/>
            <person name="Shiels B."/>
            <person name="Tait A."/>
            <person name="Barrell B.G."/>
            <person name="Hall N."/>
        </authorList>
    </citation>
    <scope>NUCLEOTIDE SEQUENCE [LARGE SCALE GENOMIC DNA]</scope>
    <source>
        <strain evidence="4">Ankara</strain>
    </source>
</reference>
<dbReference type="GO" id="GO:0000285">
    <property type="term" value="F:1-phosphatidylinositol-3-phosphate 5-kinase activity"/>
    <property type="evidence" value="ECO:0007669"/>
    <property type="project" value="TreeGrafter"/>
</dbReference>
<dbReference type="VEuPathDB" id="PiroplasmaDB:TA13405"/>
<keyword evidence="4" id="KW-1185">Reference proteome</keyword>
<dbReference type="SUPFAM" id="SSF52029">
    <property type="entry name" value="GroEL apical domain-like"/>
    <property type="match status" value="1"/>
</dbReference>
<dbReference type="InParanoid" id="Q4UDC0"/>
<evidence type="ECO:0000259" key="2">
    <source>
        <dbReference type="PROSITE" id="PS51455"/>
    </source>
</evidence>
<proteinExistence type="predicted"/>
<keyword evidence="1" id="KW-0067">ATP-binding</keyword>
<dbReference type="SUPFAM" id="SSF56104">
    <property type="entry name" value="SAICAR synthase-like"/>
    <property type="match status" value="1"/>
</dbReference>
<dbReference type="InterPro" id="IPR002498">
    <property type="entry name" value="PInositol-4-P-4/5-kinase_core"/>
</dbReference>
<dbReference type="GeneID" id="3861952"/>
<dbReference type="Gene3D" id="3.50.7.10">
    <property type="entry name" value="GroEL"/>
    <property type="match status" value="1"/>
</dbReference>
<evidence type="ECO:0000313" key="3">
    <source>
        <dbReference type="EMBL" id="CAI74919.1"/>
    </source>
</evidence>
<dbReference type="OMA" id="NHQLHFE"/>
<dbReference type="OrthoDB" id="660555at2759"/>
<dbReference type="PROSITE" id="PS51455">
    <property type="entry name" value="PIPK"/>
    <property type="match status" value="1"/>
</dbReference>
<accession>Q4UDC0</accession>
<dbReference type="InterPro" id="IPR027409">
    <property type="entry name" value="GroEL-like_apical_dom_sf"/>
</dbReference>
<dbReference type="GO" id="GO:0010008">
    <property type="term" value="C:endosome membrane"/>
    <property type="evidence" value="ECO:0007669"/>
    <property type="project" value="TreeGrafter"/>
</dbReference>
<dbReference type="GO" id="GO:0046854">
    <property type="term" value="P:phosphatidylinositol phosphate biosynthetic process"/>
    <property type="evidence" value="ECO:0007669"/>
    <property type="project" value="TreeGrafter"/>
</dbReference>